<reference evidence="1 2" key="1">
    <citation type="journal article" date="2016" name="Mol. Biol. Evol.">
        <title>Comparative Genomics of Early-Diverging Mushroom-Forming Fungi Provides Insights into the Origins of Lignocellulose Decay Capabilities.</title>
        <authorList>
            <person name="Nagy L.G."/>
            <person name="Riley R."/>
            <person name="Tritt A."/>
            <person name="Adam C."/>
            <person name="Daum C."/>
            <person name="Floudas D."/>
            <person name="Sun H."/>
            <person name="Yadav J.S."/>
            <person name="Pangilinan J."/>
            <person name="Larsson K.H."/>
            <person name="Matsuura K."/>
            <person name="Barry K."/>
            <person name="Labutti K."/>
            <person name="Kuo R."/>
            <person name="Ohm R.A."/>
            <person name="Bhattacharya S.S."/>
            <person name="Shirouzu T."/>
            <person name="Yoshinaga Y."/>
            <person name="Martin F.M."/>
            <person name="Grigoriev I.V."/>
            <person name="Hibbett D.S."/>
        </authorList>
    </citation>
    <scope>NUCLEOTIDE SEQUENCE [LARGE SCALE GENOMIC DNA]</scope>
    <source>
        <strain evidence="1 2">HHB12733</strain>
    </source>
</reference>
<name>A0A165F1F2_9BASI</name>
<proteinExistence type="predicted"/>
<keyword evidence="2" id="KW-1185">Reference proteome</keyword>
<organism evidence="1 2">
    <name type="scientific">Calocera cornea HHB12733</name>
    <dbReference type="NCBI Taxonomy" id="1353952"/>
    <lineage>
        <taxon>Eukaryota</taxon>
        <taxon>Fungi</taxon>
        <taxon>Dikarya</taxon>
        <taxon>Basidiomycota</taxon>
        <taxon>Agaricomycotina</taxon>
        <taxon>Dacrymycetes</taxon>
        <taxon>Dacrymycetales</taxon>
        <taxon>Dacrymycetaceae</taxon>
        <taxon>Calocera</taxon>
    </lineage>
</organism>
<accession>A0A165F1F2</accession>
<evidence type="ECO:0000313" key="2">
    <source>
        <dbReference type="Proteomes" id="UP000076842"/>
    </source>
</evidence>
<dbReference type="Proteomes" id="UP000076842">
    <property type="component" value="Unassembled WGS sequence"/>
</dbReference>
<gene>
    <name evidence="1" type="ORF">CALCODRAFT_509743</name>
</gene>
<evidence type="ECO:0000313" key="1">
    <source>
        <dbReference type="EMBL" id="KZT55989.1"/>
    </source>
</evidence>
<dbReference type="EMBL" id="KV423985">
    <property type="protein sequence ID" value="KZT55989.1"/>
    <property type="molecule type" value="Genomic_DNA"/>
</dbReference>
<dbReference type="InParanoid" id="A0A165F1F2"/>
<protein>
    <submittedName>
        <fullName evidence="1">Uncharacterized protein</fullName>
    </submittedName>
</protein>
<sequence length="130" mass="14776">MPQLGGYEVRVRTGYDLAEELCVEVEDSERERTVHCWIETWEGESIAVEWKHTVGEWVKPQKGFYGVLPGCKGTLIVDGIYINSKFGPEDSFKISSIDFGSIVEERKMQCCTVKEIGKYFSAENDSLIQN</sequence>
<dbReference type="AlphaFoldDB" id="A0A165F1F2"/>